<feature type="non-terminal residue" evidence="2">
    <location>
        <position position="433"/>
    </location>
</feature>
<dbReference type="Proteomes" id="UP000229001">
    <property type="component" value="Unassembled WGS sequence"/>
</dbReference>
<evidence type="ECO:0000313" key="3">
    <source>
        <dbReference type="Proteomes" id="UP000229001"/>
    </source>
</evidence>
<keyword evidence="2" id="KW-0808">Transferase</keyword>
<dbReference type="GO" id="GO:0005524">
    <property type="term" value="F:ATP binding"/>
    <property type="evidence" value="ECO:0007669"/>
    <property type="project" value="InterPro"/>
</dbReference>
<dbReference type="GO" id="GO:0016301">
    <property type="term" value="F:kinase activity"/>
    <property type="evidence" value="ECO:0007669"/>
    <property type="project" value="UniProtKB-KW"/>
</dbReference>
<feature type="domain" description="Pyruvate phosphate dikinase AMP/ATP-binding" evidence="1">
    <location>
        <begin position="22"/>
        <end position="309"/>
    </location>
</feature>
<dbReference type="InterPro" id="IPR010121">
    <property type="entry name" value="Pyruvate_phosphate_dikinase"/>
</dbReference>
<dbReference type="PANTHER" id="PTHR22931:SF9">
    <property type="entry name" value="PYRUVATE, PHOSPHATE DIKINASE 1, CHLOROPLASTIC"/>
    <property type="match status" value="1"/>
</dbReference>
<evidence type="ECO:0000259" key="1">
    <source>
        <dbReference type="Pfam" id="PF01326"/>
    </source>
</evidence>
<keyword evidence="2" id="KW-0418">Kinase</keyword>
<dbReference type="InterPro" id="IPR002192">
    <property type="entry name" value="PPDK_AMP/ATP-bd"/>
</dbReference>
<comment type="caution">
    <text evidence="2">The sequence shown here is derived from an EMBL/GenBank/DDBJ whole genome shotgun (WGS) entry which is preliminary data.</text>
</comment>
<organism evidence="2 3">
    <name type="scientific">Candidatus Roizmanbacteria bacterium CG06_land_8_20_14_3_00_34_14</name>
    <dbReference type="NCBI Taxonomy" id="1974848"/>
    <lineage>
        <taxon>Bacteria</taxon>
        <taxon>Candidatus Roizmaniibacteriota</taxon>
    </lineage>
</organism>
<proteinExistence type="predicted"/>
<sequence>MIKKYIYFFGGGRAEGNESMKNLLGGKGANLAEMAGRKDLQLPVPPGFTISTEVCTYFYSNRNSYPKGLRKDTEKSIKKIEGLMERKFGDINNPLLVSVRSGARRSMPGMMETILNVGLTTKTIPGLIKQSGNERFAYDSYRRLITMYSDVVMEKAGGIEPEENSGIRKQLEKIMDKIKENRGVTNDTDLNTEDLKKLCVLFKKKVKEVLKKDFPDDPYEQLWGAIGAVFSSWNGKRAVSYRKIENIPQDWGTAVNVQSMVFGNMGTDSATGVAFTRNPGNGDNKFYGEYLINAQGEDVVAGIRTPAPVNEDSKNDHNKNLMSLEKGMPELYQELFSYQKRLEKHYHDMQDIEFTIEKGKLFMLQCRIGKRNGPAAIKMAVDMVEKGLINAKTAVMRVTPAQLDELLHPIIDPKEETKIKPVAHGLPAGPGGA</sequence>
<dbReference type="PANTHER" id="PTHR22931">
    <property type="entry name" value="PHOSPHOENOLPYRUVATE DIKINASE-RELATED"/>
    <property type="match status" value="1"/>
</dbReference>
<reference evidence="3" key="1">
    <citation type="submission" date="2017-09" db="EMBL/GenBank/DDBJ databases">
        <title>Depth-based differentiation of microbial function through sediment-hosted aquifers and enrichment of novel symbionts in the deep terrestrial subsurface.</title>
        <authorList>
            <person name="Probst A.J."/>
            <person name="Ladd B."/>
            <person name="Jarett J.K."/>
            <person name="Geller-Mcgrath D.E."/>
            <person name="Sieber C.M.K."/>
            <person name="Emerson J.B."/>
            <person name="Anantharaman K."/>
            <person name="Thomas B.C."/>
            <person name="Malmstrom R."/>
            <person name="Stieglmeier M."/>
            <person name="Klingl A."/>
            <person name="Woyke T."/>
            <person name="Ryan C.M."/>
            <person name="Banfield J.F."/>
        </authorList>
    </citation>
    <scope>NUCLEOTIDE SEQUENCE [LARGE SCALE GENOMIC DNA]</scope>
</reference>
<dbReference type="Gene3D" id="3.30.1490.20">
    <property type="entry name" value="ATP-grasp fold, A domain"/>
    <property type="match status" value="1"/>
</dbReference>
<keyword evidence="2" id="KW-0670">Pyruvate</keyword>
<dbReference type="EMBL" id="PEVZ01000036">
    <property type="protein sequence ID" value="PIU74287.1"/>
    <property type="molecule type" value="Genomic_DNA"/>
</dbReference>
<dbReference type="AlphaFoldDB" id="A0A2M7AUJ0"/>
<dbReference type="Gene3D" id="1.20.80.30">
    <property type="match status" value="1"/>
</dbReference>
<dbReference type="SUPFAM" id="SSF56059">
    <property type="entry name" value="Glutathione synthetase ATP-binding domain-like"/>
    <property type="match status" value="1"/>
</dbReference>
<protein>
    <submittedName>
        <fullName evidence="2">Pyruvate, phosphate dikinase</fullName>
    </submittedName>
</protein>
<gene>
    <name evidence="2" type="ORF">COS77_02385</name>
</gene>
<dbReference type="Pfam" id="PF01326">
    <property type="entry name" value="PPDK_N"/>
    <property type="match status" value="2"/>
</dbReference>
<name>A0A2M7AUJ0_9BACT</name>
<dbReference type="GO" id="GO:0050242">
    <property type="term" value="F:pyruvate, phosphate dikinase activity"/>
    <property type="evidence" value="ECO:0007669"/>
    <property type="project" value="InterPro"/>
</dbReference>
<dbReference type="Gene3D" id="3.30.470.20">
    <property type="entry name" value="ATP-grasp fold, B domain"/>
    <property type="match status" value="1"/>
</dbReference>
<accession>A0A2M7AUJ0</accession>
<dbReference type="Gene3D" id="1.10.189.10">
    <property type="entry name" value="Pyruvate Phosphate Dikinase, domain 2"/>
    <property type="match status" value="1"/>
</dbReference>
<feature type="domain" description="Pyruvate phosphate dikinase AMP/ATP-binding" evidence="1">
    <location>
        <begin position="332"/>
        <end position="378"/>
    </location>
</feature>
<evidence type="ECO:0000313" key="2">
    <source>
        <dbReference type="EMBL" id="PIU74287.1"/>
    </source>
</evidence>
<dbReference type="InterPro" id="IPR013815">
    <property type="entry name" value="ATP_grasp_subdomain_1"/>
</dbReference>